<evidence type="ECO:0000313" key="2">
    <source>
        <dbReference type="EMBL" id="KAK2954579.1"/>
    </source>
</evidence>
<accession>A0ABQ9XSS8</accession>
<sequence length="335" mass="37176">MDDFTEAIIRPPRLEYALNDLGPAVGYINEKPVTRTDFDVVNDRNMTLKCSVFYPTEYELTSGTLPCCVYCHANAGCRLESFTILPSLLKHDICVVAFDFAGCGISQGDFISLGYNEIHDLDAVIDYIKHQYHFRKIVIWGRSMGASTALIYGAGHPDICGLILDTPFSRIQQIVNDVAREVKIPCSCCIIPLGKRKIRQNVLKLTGMDVNTFAPIDSASHCTVPLLLAHGRSDNLVAVAQSQELYNLYGSSDKKFMMLDGDHNDIRDDQFQNVCLTFIRRVCSTEGSHSTANAGMRADLSAENEEMDEVAEPHSETAPIFDRRNALSGDLSFGF</sequence>
<comment type="caution">
    <text evidence="2">The sequence shown here is derived from an EMBL/GenBank/DDBJ whole genome shotgun (WGS) entry which is preliminary data.</text>
</comment>
<keyword evidence="3" id="KW-1185">Reference proteome</keyword>
<dbReference type="PANTHER" id="PTHR43358:SF4">
    <property type="entry name" value="ALPHA_BETA HYDROLASE FOLD-1 DOMAIN-CONTAINING PROTEIN"/>
    <property type="match status" value="1"/>
</dbReference>
<dbReference type="EMBL" id="JARBJD010000076">
    <property type="protein sequence ID" value="KAK2954579.1"/>
    <property type="molecule type" value="Genomic_DNA"/>
</dbReference>
<organism evidence="2 3">
    <name type="scientific">Blattamonas nauphoetae</name>
    <dbReference type="NCBI Taxonomy" id="2049346"/>
    <lineage>
        <taxon>Eukaryota</taxon>
        <taxon>Metamonada</taxon>
        <taxon>Preaxostyla</taxon>
        <taxon>Oxymonadida</taxon>
        <taxon>Blattamonas</taxon>
    </lineage>
</organism>
<evidence type="ECO:0000259" key="1">
    <source>
        <dbReference type="Pfam" id="PF12146"/>
    </source>
</evidence>
<dbReference type="InterPro" id="IPR022742">
    <property type="entry name" value="Hydrolase_4"/>
</dbReference>
<gene>
    <name evidence="2" type="ORF">BLNAU_10430</name>
</gene>
<feature type="domain" description="Serine aminopeptidase S33" evidence="1">
    <location>
        <begin position="87"/>
        <end position="178"/>
    </location>
</feature>
<dbReference type="PANTHER" id="PTHR43358">
    <property type="entry name" value="ALPHA/BETA-HYDROLASE"/>
    <property type="match status" value="1"/>
</dbReference>
<dbReference type="InterPro" id="IPR029058">
    <property type="entry name" value="AB_hydrolase_fold"/>
</dbReference>
<proteinExistence type="predicted"/>
<reference evidence="2 3" key="1">
    <citation type="journal article" date="2022" name="bioRxiv">
        <title>Genomics of Preaxostyla Flagellates Illuminates Evolutionary Transitions and the Path Towards Mitochondrial Loss.</title>
        <authorList>
            <person name="Novak L.V.F."/>
            <person name="Treitli S.C."/>
            <person name="Pyrih J."/>
            <person name="Halakuc P."/>
            <person name="Pipaliya S.V."/>
            <person name="Vacek V."/>
            <person name="Brzon O."/>
            <person name="Soukal P."/>
            <person name="Eme L."/>
            <person name="Dacks J.B."/>
            <person name="Karnkowska A."/>
            <person name="Elias M."/>
            <person name="Hampl V."/>
        </authorList>
    </citation>
    <scope>NUCLEOTIDE SEQUENCE [LARGE SCALE GENOMIC DNA]</scope>
    <source>
        <strain evidence="2">NAU3</strain>
        <tissue evidence="2">Gut</tissue>
    </source>
</reference>
<dbReference type="GO" id="GO:0006508">
    <property type="term" value="P:proteolysis"/>
    <property type="evidence" value="ECO:0007669"/>
    <property type="project" value="UniProtKB-KW"/>
</dbReference>
<name>A0ABQ9XSS8_9EUKA</name>
<dbReference type="Pfam" id="PF12146">
    <property type="entry name" value="Hydrolase_4"/>
    <property type="match status" value="1"/>
</dbReference>
<dbReference type="SUPFAM" id="SSF53474">
    <property type="entry name" value="alpha/beta-Hydrolases"/>
    <property type="match status" value="1"/>
</dbReference>
<keyword evidence="2" id="KW-0378">Hydrolase</keyword>
<keyword evidence="2" id="KW-0645">Protease</keyword>
<protein>
    <submittedName>
        <fullName evidence="2">Serine protease family</fullName>
    </submittedName>
</protein>
<dbReference type="GO" id="GO:0008233">
    <property type="term" value="F:peptidase activity"/>
    <property type="evidence" value="ECO:0007669"/>
    <property type="project" value="UniProtKB-KW"/>
</dbReference>
<dbReference type="Proteomes" id="UP001281761">
    <property type="component" value="Unassembled WGS sequence"/>
</dbReference>
<dbReference type="InterPro" id="IPR052920">
    <property type="entry name" value="DNA-binding_regulatory"/>
</dbReference>
<evidence type="ECO:0000313" key="3">
    <source>
        <dbReference type="Proteomes" id="UP001281761"/>
    </source>
</evidence>
<dbReference type="Gene3D" id="3.40.50.1820">
    <property type="entry name" value="alpha/beta hydrolase"/>
    <property type="match status" value="1"/>
</dbReference>